<evidence type="ECO:0000313" key="3">
    <source>
        <dbReference type="Proteomes" id="UP001596113"/>
    </source>
</evidence>
<organism evidence="2 3">
    <name type="scientific">Cohnella soli</name>
    <dbReference type="NCBI Taxonomy" id="425005"/>
    <lineage>
        <taxon>Bacteria</taxon>
        <taxon>Bacillati</taxon>
        <taxon>Bacillota</taxon>
        <taxon>Bacilli</taxon>
        <taxon>Bacillales</taxon>
        <taxon>Paenibacillaceae</taxon>
        <taxon>Cohnella</taxon>
    </lineage>
</organism>
<evidence type="ECO:0000313" key="2">
    <source>
        <dbReference type="EMBL" id="MFC5405749.1"/>
    </source>
</evidence>
<keyword evidence="1" id="KW-0812">Transmembrane</keyword>
<dbReference type="SUPFAM" id="SSF103473">
    <property type="entry name" value="MFS general substrate transporter"/>
    <property type="match status" value="1"/>
</dbReference>
<proteinExistence type="predicted"/>
<accession>A0ABW0HXA4</accession>
<evidence type="ECO:0008006" key="4">
    <source>
        <dbReference type="Google" id="ProtNLM"/>
    </source>
</evidence>
<dbReference type="InterPro" id="IPR036259">
    <property type="entry name" value="MFS_trans_sf"/>
</dbReference>
<dbReference type="Gene3D" id="1.20.1250.20">
    <property type="entry name" value="MFS general substrate transporter like domains"/>
    <property type="match status" value="1"/>
</dbReference>
<gene>
    <name evidence="2" type="ORF">ACFPOF_23640</name>
</gene>
<dbReference type="Proteomes" id="UP001596113">
    <property type="component" value="Unassembled WGS sequence"/>
</dbReference>
<keyword evidence="1" id="KW-1133">Transmembrane helix</keyword>
<protein>
    <recommendedName>
        <fullName evidence="4">Major facilitator superfamily (MFS) profile domain-containing protein</fullName>
    </recommendedName>
</protein>
<sequence length="141" mass="15614">MSALGFTLIWISIDQRVWWVAVALIVMNIGYAFSQTSITESVSSTLSEDRIGIGMGIFSLGMFIAQAVGTAVAAKLLDDSLLTLPLHPFVDRQEQLSYANLTLLMILVVLCSTFMYYLFSRRRKTLNKSSKATKGDMSYGN</sequence>
<name>A0ABW0HXA4_9BACL</name>
<feature type="transmembrane region" description="Helical" evidence="1">
    <location>
        <begin position="97"/>
        <end position="119"/>
    </location>
</feature>
<dbReference type="EMBL" id="JBHSMI010000032">
    <property type="protein sequence ID" value="MFC5405749.1"/>
    <property type="molecule type" value="Genomic_DNA"/>
</dbReference>
<dbReference type="RefSeq" id="WP_378137316.1">
    <property type="nucleotide sequence ID" value="NZ_JBHSMI010000032.1"/>
</dbReference>
<comment type="caution">
    <text evidence="2">The sequence shown here is derived from an EMBL/GenBank/DDBJ whole genome shotgun (WGS) entry which is preliminary data.</text>
</comment>
<reference evidence="3" key="1">
    <citation type="journal article" date="2019" name="Int. J. Syst. Evol. Microbiol.">
        <title>The Global Catalogue of Microorganisms (GCM) 10K type strain sequencing project: providing services to taxonomists for standard genome sequencing and annotation.</title>
        <authorList>
            <consortium name="The Broad Institute Genomics Platform"/>
            <consortium name="The Broad Institute Genome Sequencing Center for Infectious Disease"/>
            <person name="Wu L."/>
            <person name="Ma J."/>
        </authorList>
    </citation>
    <scope>NUCLEOTIDE SEQUENCE [LARGE SCALE GENOMIC DNA]</scope>
    <source>
        <strain evidence="3">CGMCC 1.18575</strain>
    </source>
</reference>
<keyword evidence="1" id="KW-0472">Membrane</keyword>
<keyword evidence="3" id="KW-1185">Reference proteome</keyword>
<feature type="transmembrane region" description="Helical" evidence="1">
    <location>
        <begin position="16"/>
        <end position="34"/>
    </location>
</feature>
<evidence type="ECO:0000256" key="1">
    <source>
        <dbReference type="SAM" id="Phobius"/>
    </source>
</evidence>
<feature type="transmembrane region" description="Helical" evidence="1">
    <location>
        <begin position="55"/>
        <end position="77"/>
    </location>
</feature>